<reference evidence="3 4" key="1">
    <citation type="submission" date="2019-12" db="EMBL/GenBank/DDBJ databases">
        <title>Whole-genome analyses of novel actinobacteria.</title>
        <authorList>
            <person name="Sahin N."/>
            <person name="Saygin H."/>
        </authorList>
    </citation>
    <scope>NUCLEOTIDE SEQUENCE [LARGE SCALE GENOMIC DNA]</scope>
    <source>
        <strain evidence="3 4">KC615</strain>
    </source>
</reference>
<dbReference type="Gene3D" id="2.40.50.100">
    <property type="match status" value="1"/>
</dbReference>
<keyword evidence="4" id="KW-1185">Reference proteome</keyword>
<evidence type="ECO:0000259" key="2">
    <source>
        <dbReference type="PROSITE" id="PS50968"/>
    </source>
</evidence>
<dbReference type="AlphaFoldDB" id="A0A6I4VY06"/>
<evidence type="ECO:0000313" key="3">
    <source>
        <dbReference type="EMBL" id="MXQ55368.1"/>
    </source>
</evidence>
<feature type="domain" description="Lipoyl-binding" evidence="2">
    <location>
        <begin position="1"/>
        <end position="70"/>
    </location>
</feature>
<gene>
    <name evidence="3" type="ORF">GSM42_16930</name>
</gene>
<accession>A0A6I4VY06</accession>
<dbReference type="InterPro" id="IPR000089">
    <property type="entry name" value="Biotin_lipoyl"/>
</dbReference>
<organism evidence="3 4">
    <name type="scientific">Shimazuella alba</name>
    <dbReference type="NCBI Taxonomy" id="2690964"/>
    <lineage>
        <taxon>Bacteria</taxon>
        <taxon>Bacillati</taxon>
        <taxon>Bacillota</taxon>
        <taxon>Bacilli</taxon>
        <taxon>Bacillales</taxon>
        <taxon>Thermoactinomycetaceae</taxon>
        <taxon>Shimazuella</taxon>
    </lineage>
</organism>
<evidence type="ECO:0000256" key="1">
    <source>
        <dbReference type="ARBA" id="ARBA00023267"/>
    </source>
</evidence>
<dbReference type="RefSeq" id="WP_160802716.1">
    <property type="nucleotide sequence ID" value="NZ_WUUL01000013.1"/>
</dbReference>
<dbReference type="SUPFAM" id="SSF51230">
    <property type="entry name" value="Single hybrid motif"/>
    <property type="match status" value="1"/>
</dbReference>
<dbReference type="PANTHER" id="PTHR45266:SF3">
    <property type="entry name" value="OXALOACETATE DECARBOXYLASE ALPHA CHAIN"/>
    <property type="match status" value="1"/>
</dbReference>
<keyword evidence="1" id="KW-0092">Biotin</keyword>
<dbReference type="PROSITE" id="PS50968">
    <property type="entry name" value="BIOTINYL_LIPOYL"/>
    <property type="match status" value="1"/>
</dbReference>
<evidence type="ECO:0000313" key="4">
    <source>
        <dbReference type="Proteomes" id="UP000430692"/>
    </source>
</evidence>
<dbReference type="Proteomes" id="UP000430692">
    <property type="component" value="Unassembled WGS sequence"/>
</dbReference>
<protein>
    <submittedName>
        <fullName evidence="3">Biotin/lipoyl-binding protein</fullName>
    </submittedName>
</protein>
<dbReference type="CDD" id="cd06850">
    <property type="entry name" value="biotinyl_domain"/>
    <property type="match status" value="1"/>
</dbReference>
<sequence length="73" mass="7858">MSRVEATIVGTVSKVLVSIGDDIQSGQEVVILESMKMLIPVEATKAGKVTAIHVKEMDFVNEGDTLIVLEESQ</sequence>
<comment type="caution">
    <text evidence="3">The sequence shown here is derived from an EMBL/GenBank/DDBJ whole genome shotgun (WGS) entry which is preliminary data.</text>
</comment>
<name>A0A6I4VY06_9BACL</name>
<dbReference type="Pfam" id="PF00364">
    <property type="entry name" value="Biotin_lipoyl"/>
    <property type="match status" value="1"/>
</dbReference>
<dbReference type="EMBL" id="WUUL01000013">
    <property type="protein sequence ID" value="MXQ55368.1"/>
    <property type="molecule type" value="Genomic_DNA"/>
</dbReference>
<dbReference type="PANTHER" id="PTHR45266">
    <property type="entry name" value="OXALOACETATE DECARBOXYLASE ALPHA CHAIN"/>
    <property type="match status" value="1"/>
</dbReference>
<proteinExistence type="predicted"/>
<dbReference type="InterPro" id="IPR050709">
    <property type="entry name" value="Biotin_Carboxyl_Carrier/Decarb"/>
</dbReference>
<dbReference type="InterPro" id="IPR011053">
    <property type="entry name" value="Single_hybrid_motif"/>
</dbReference>